<evidence type="ECO:0000256" key="2">
    <source>
        <dbReference type="SAM" id="MobiDB-lite"/>
    </source>
</evidence>
<feature type="region of interest" description="Disordered" evidence="2">
    <location>
        <begin position="1035"/>
        <end position="1068"/>
    </location>
</feature>
<name>Q241B7_TETTS</name>
<dbReference type="InterPro" id="IPR000595">
    <property type="entry name" value="cNMP-bd_dom"/>
</dbReference>
<feature type="domain" description="Cyclic nucleotide-binding" evidence="3">
    <location>
        <begin position="264"/>
        <end position="299"/>
    </location>
</feature>
<dbReference type="SUPFAM" id="SSF51206">
    <property type="entry name" value="cAMP-binding domain-like"/>
    <property type="match status" value="2"/>
</dbReference>
<feature type="compositionally biased region" description="Polar residues" evidence="2">
    <location>
        <begin position="1104"/>
        <end position="1113"/>
    </location>
</feature>
<dbReference type="GeneID" id="7841316"/>
<gene>
    <name evidence="4" type="ORF">TTHERM_00622670</name>
</gene>
<dbReference type="STRING" id="312017.Q241B7"/>
<feature type="domain" description="Cyclic nucleotide-binding" evidence="3">
    <location>
        <begin position="88"/>
        <end position="146"/>
    </location>
</feature>
<feature type="region of interest" description="Disordered" evidence="2">
    <location>
        <begin position="1104"/>
        <end position="1123"/>
    </location>
</feature>
<organism evidence="4 5">
    <name type="scientific">Tetrahymena thermophila (strain SB210)</name>
    <dbReference type="NCBI Taxonomy" id="312017"/>
    <lineage>
        <taxon>Eukaryota</taxon>
        <taxon>Sar</taxon>
        <taxon>Alveolata</taxon>
        <taxon>Ciliophora</taxon>
        <taxon>Intramacronucleata</taxon>
        <taxon>Oligohymenophorea</taxon>
        <taxon>Hymenostomatida</taxon>
        <taxon>Tetrahymenina</taxon>
        <taxon>Tetrahymenidae</taxon>
        <taxon>Tetrahymena</taxon>
    </lineage>
</organism>
<dbReference type="PROSITE" id="PS50042">
    <property type="entry name" value="CNMP_BINDING_3"/>
    <property type="match status" value="2"/>
</dbReference>
<evidence type="ECO:0000313" key="5">
    <source>
        <dbReference type="Proteomes" id="UP000009168"/>
    </source>
</evidence>
<evidence type="ECO:0000259" key="3">
    <source>
        <dbReference type="PROSITE" id="PS50042"/>
    </source>
</evidence>
<feature type="coiled-coil region" evidence="1">
    <location>
        <begin position="42"/>
        <end position="76"/>
    </location>
</feature>
<proteinExistence type="predicted"/>
<evidence type="ECO:0000256" key="1">
    <source>
        <dbReference type="SAM" id="Coils"/>
    </source>
</evidence>
<dbReference type="InterPro" id="IPR014710">
    <property type="entry name" value="RmlC-like_jellyroll"/>
</dbReference>
<evidence type="ECO:0000313" key="4">
    <source>
        <dbReference type="EMBL" id="EAS02247.1"/>
    </source>
</evidence>
<dbReference type="KEGG" id="tet:TTHERM_00622670"/>
<sequence length="1239" mass="144782">MFHEGEFIDVKKCKEILEKNEPQKSDCEKEYIKNILKQTTLFKQFEEEIKFQMQENEDLKQHNSDQNNQREVLDIEILLNRTQRNIKYLRVPINQFLFHKGEVGDRLYMIIKGHAAVYAEREKGQINSDLNKEKNLTKQIQLLTNKILHYELSIEQKEKKILDGIQFEQQLIQQQLQQQQQQQESNDTSDIENKQINLIRKQQRKQEEQALAQLKNTLCELKEELQNYQKQLNHLISVDQQILKQACSSNKELQAKYFTSASTSGNICYYQKLKTLDPFNHLGEASILTNENRTATVMACYPQNPSQSKNEQENNILEEENINQVENEESFQQMEISSKNEEDQDLHLLYLEANVFVSIFSSTLDQINYPLTILSKILNQTSKDLLVRISYLFKLNEYKFNKQIFTEGVDLANCVYLIKRGSIQLQRNARQDELEGQNKNENQINEETENLKNKKKIQSLKRQIVIAVIGEGQFFGLEDISFKKKYRSDEQNEDSTEKVFDKIQKRTCSAVALTNCLVYAVPKNLLLTSSYQFYELQQILYDQSKVKQQFYLNQAKKNNNIQHYMEREMNRIQQEPLIEKAIIQMSMNHHKQMMNGSNKVSNMMDSYIKVNKDVLDNQKSILQMAHLTEKVCKAAKQGQGELEGNIQGSQQTSPTKPNYGKVKQLINRNPAEIIYAHLVQSENEKALNIKENVVLSVMPQSQKNVKDILLAQKNYSKSKDLHNKNIRIPSRQNLNETIFVSQSHNNLLANQQNNNFQLSQLNSKSNRYINSLCELEETQPQQYKIERKNNIIQVKKIKNFKSQNSQAVGFENTQDQEKEDNTLQTQTQHKQIKSLGSTQFSTPLIKPTSLDQEKKFQYLKQIQSSFLELNTPPTGNFQLDATNIPTNNLEDSQEKIHDNKNRAMLLNTKSIDFDSKKSYYSNFLTKQMLSTKNQQGNFSDRQDKSISANQTERSIKQGRLIQLKNDFDNLSSSQNDSFTKSELLLSNSQSLQNISKQFNNQDSIQETQNTENNQKIFQQSIPQRAINKKSSYFKQNQNDLPNSEYQDQKSVHFISQSSSDKKQGDLRQNHRGFSVGQMRKENKYHSPFQIQALQSNQIYKKQPLDVQSEQQQQEENDLKKQNTTQLLQSEKQIKNQKKFNYFLSSSNLDQLENSFNFQQNQSKDQFSQTQFRNKFIRLSNESRFNNTLYKSQKFTPSKNGKLKPLLPLLSPQQIEPPQLIEAFNPFQSRRLQPSRVKFD</sequence>
<keyword evidence="5" id="KW-1185">Reference proteome</keyword>
<keyword evidence="1" id="KW-0175">Coiled coil</keyword>
<dbReference type="EMBL" id="GG662540">
    <property type="protein sequence ID" value="EAS02247.1"/>
    <property type="molecule type" value="Genomic_DNA"/>
</dbReference>
<dbReference type="RefSeq" id="XP_001022492.1">
    <property type="nucleotide sequence ID" value="XM_001022492.1"/>
</dbReference>
<dbReference type="HOGENOM" id="CLU_266929_0_0_1"/>
<feature type="region of interest" description="Disordered" evidence="2">
    <location>
        <begin position="932"/>
        <end position="953"/>
    </location>
</feature>
<dbReference type="Proteomes" id="UP000009168">
    <property type="component" value="Unassembled WGS sequence"/>
</dbReference>
<protein>
    <recommendedName>
        <fullName evidence="3">Cyclic nucleotide-binding domain-containing protein</fullName>
    </recommendedName>
</protein>
<dbReference type="Gene3D" id="2.60.120.10">
    <property type="entry name" value="Jelly Rolls"/>
    <property type="match status" value="2"/>
</dbReference>
<feature type="compositionally biased region" description="Basic and acidic residues" evidence="2">
    <location>
        <begin position="1059"/>
        <end position="1068"/>
    </location>
</feature>
<feature type="compositionally biased region" description="Polar residues" evidence="2">
    <location>
        <begin position="932"/>
        <end position="952"/>
    </location>
</feature>
<feature type="compositionally biased region" description="Polar residues" evidence="2">
    <location>
        <begin position="1035"/>
        <end position="1045"/>
    </location>
</feature>
<accession>Q241B7</accession>
<dbReference type="InParanoid" id="Q241B7"/>
<reference evidence="5" key="1">
    <citation type="journal article" date="2006" name="PLoS Biol.">
        <title>Macronuclear genome sequence of the ciliate Tetrahymena thermophila, a model eukaryote.</title>
        <authorList>
            <person name="Eisen J.A."/>
            <person name="Coyne R.S."/>
            <person name="Wu M."/>
            <person name="Wu D."/>
            <person name="Thiagarajan M."/>
            <person name="Wortman J.R."/>
            <person name="Badger J.H."/>
            <person name="Ren Q."/>
            <person name="Amedeo P."/>
            <person name="Jones K.M."/>
            <person name="Tallon L.J."/>
            <person name="Delcher A.L."/>
            <person name="Salzberg S.L."/>
            <person name="Silva J.C."/>
            <person name="Haas B.J."/>
            <person name="Majoros W.H."/>
            <person name="Farzad M."/>
            <person name="Carlton J.M."/>
            <person name="Smith R.K. Jr."/>
            <person name="Garg J."/>
            <person name="Pearlman R.E."/>
            <person name="Karrer K.M."/>
            <person name="Sun L."/>
            <person name="Manning G."/>
            <person name="Elde N.C."/>
            <person name="Turkewitz A.P."/>
            <person name="Asai D.J."/>
            <person name="Wilkes D.E."/>
            <person name="Wang Y."/>
            <person name="Cai H."/>
            <person name="Collins K."/>
            <person name="Stewart B.A."/>
            <person name="Lee S.R."/>
            <person name="Wilamowska K."/>
            <person name="Weinberg Z."/>
            <person name="Ruzzo W.L."/>
            <person name="Wloga D."/>
            <person name="Gaertig J."/>
            <person name="Frankel J."/>
            <person name="Tsao C.-C."/>
            <person name="Gorovsky M.A."/>
            <person name="Keeling P.J."/>
            <person name="Waller R.F."/>
            <person name="Patron N.J."/>
            <person name="Cherry J.M."/>
            <person name="Stover N.A."/>
            <person name="Krieger C.J."/>
            <person name="del Toro C."/>
            <person name="Ryder H.F."/>
            <person name="Williamson S.C."/>
            <person name="Barbeau R.A."/>
            <person name="Hamilton E.P."/>
            <person name="Orias E."/>
        </authorList>
    </citation>
    <scope>NUCLEOTIDE SEQUENCE [LARGE SCALE GENOMIC DNA]</scope>
    <source>
        <strain evidence="5">SB210</strain>
    </source>
</reference>
<dbReference type="InterPro" id="IPR018490">
    <property type="entry name" value="cNMP-bd_dom_sf"/>
</dbReference>
<dbReference type="AlphaFoldDB" id="Q241B7"/>
<feature type="coiled-coil region" evidence="1">
    <location>
        <begin position="204"/>
        <end position="231"/>
    </location>
</feature>